<dbReference type="GO" id="GO:0015024">
    <property type="term" value="F:glucuronate-2-sulfatase activity"/>
    <property type="evidence" value="ECO:0007669"/>
    <property type="project" value="TreeGrafter"/>
</dbReference>
<dbReference type="Gene3D" id="3.40.720.10">
    <property type="entry name" value="Alkaline Phosphatase, subunit A"/>
    <property type="match status" value="1"/>
</dbReference>
<proteinExistence type="predicted"/>
<evidence type="ECO:0000313" key="2">
    <source>
        <dbReference type="EMBL" id="MAH63753.1"/>
    </source>
</evidence>
<dbReference type="PANTHER" id="PTHR46615">
    <property type="entry name" value="ARYLSULFATASE K"/>
    <property type="match status" value="1"/>
</dbReference>
<dbReference type="GO" id="GO:0004065">
    <property type="term" value="F:arylsulfatase activity"/>
    <property type="evidence" value="ECO:0007669"/>
    <property type="project" value="TreeGrafter"/>
</dbReference>
<dbReference type="InterPro" id="IPR017850">
    <property type="entry name" value="Alkaline_phosphatase_core_sf"/>
</dbReference>
<dbReference type="EMBL" id="NZEX01000112">
    <property type="protein sequence ID" value="MAH63753.1"/>
    <property type="molecule type" value="Genomic_DNA"/>
</dbReference>
<dbReference type="PANTHER" id="PTHR46615:SF1">
    <property type="entry name" value="ARYLSULFATASE K"/>
    <property type="match status" value="1"/>
</dbReference>
<name>A0A2D6YKP3_9DELT</name>
<feature type="domain" description="N-sulphoglucosamine sulphohydrolase C-terminal" evidence="1">
    <location>
        <begin position="52"/>
        <end position="196"/>
    </location>
</feature>
<dbReference type="Proteomes" id="UP000226525">
    <property type="component" value="Unassembled WGS sequence"/>
</dbReference>
<dbReference type="InterPro" id="IPR032506">
    <property type="entry name" value="SGSH_C"/>
</dbReference>
<dbReference type="SUPFAM" id="SSF53649">
    <property type="entry name" value="Alkaline phosphatase-like"/>
    <property type="match status" value="1"/>
</dbReference>
<organism evidence="2 3">
    <name type="scientific">SAR324 cluster bacterium</name>
    <dbReference type="NCBI Taxonomy" id="2024889"/>
    <lineage>
        <taxon>Bacteria</taxon>
        <taxon>Deltaproteobacteria</taxon>
        <taxon>SAR324 cluster</taxon>
    </lineage>
</organism>
<dbReference type="InterPro" id="IPR051849">
    <property type="entry name" value="GAG-degrading_sulfatase"/>
</dbReference>
<comment type="caution">
    <text evidence="2">The sequence shown here is derived from an EMBL/GenBank/DDBJ whole genome shotgun (WGS) entry which is preliminary data.</text>
</comment>
<protein>
    <submittedName>
        <fullName evidence="2">Sulfatase</fullName>
    </submittedName>
</protein>
<dbReference type="Pfam" id="PF16347">
    <property type="entry name" value="SGSH_C"/>
    <property type="match status" value="1"/>
</dbReference>
<evidence type="ECO:0000313" key="3">
    <source>
        <dbReference type="Proteomes" id="UP000226525"/>
    </source>
</evidence>
<feature type="non-terminal residue" evidence="2">
    <location>
        <position position="1"/>
    </location>
</feature>
<evidence type="ECO:0000259" key="1">
    <source>
        <dbReference type="Pfam" id="PF16347"/>
    </source>
</evidence>
<accession>A0A2D6YKP3</accession>
<gene>
    <name evidence="2" type="ORF">CMN54_09975</name>
</gene>
<dbReference type="AlphaFoldDB" id="A0A2D6YKP3"/>
<sequence>GAKDAWTLKAAYYAMIKLIDDQFGRLVDYLEATDQLENTLIIYATDHGESLGDHGLIEKGCRFFDGLVRVPLIFSWPGQVKSNLQSDALVELLDITPTLLEVCGITQPMYMQGKSLWPIISGSAKPDFHKSHIRSEFFDALNQPFHSRATMLRDERYKLVVYHGTGLGELYDLDQDPGEFDNLWNDRDHSEIKQQIIIKSFDASMRAIDLGPECIGPM</sequence>
<reference evidence="3" key="1">
    <citation type="submission" date="2017-09" db="EMBL/GenBank/DDBJ databases">
        <title>The Reconstruction of 2,631 Draft Metagenome-Assembled Genomes from the Global Oceans.</title>
        <authorList>
            <person name="Tully B.J."/>
            <person name="Graham E.D."/>
            <person name="Heidelberg J.F."/>
        </authorList>
    </citation>
    <scope>NUCLEOTIDE SEQUENCE [LARGE SCALE GENOMIC DNA]</scope>
</reference>